<organism evidence="2 3">
    <name type="scientific">Eumeta variegata</name>
    <name type="common">Bagworm moth</name>
    <name type="synonym">Eumeta japonica</name>
    <dbReference type="NCBI Taxonomy" id="151549"/>
    <lineage>
        <taxon>Eukaryota</taxon>
        <taxon>Metazoa</taxon>
        <taxon>Ecdysozoa</taxon>
        <taxon>Arthropoda</taxon>
        <taxon>Hexapoda</taxon>
        <taxon>Insecta</taxon>
        <taxon>Pterygota</taxon>
        <taxon>Neoptera</taxon>
        <taxon>Endopterygota</taxon>
        <taxon>Lepidoptera</taxon>
        <taxon>Glossata</taxon>
        <taxon>Ditrysia</taxon>
        <taxon>Tineoidea</taxon>
        <taxon>Psychidae</taxon>
        <taxon>Oiketicinae</taxon>
        <taxon>Eumeta</taxon>
    </lineage>
</organism>
<dbReference type="Proteomes" id="UP000299102">
    <property type="component" value="Unassembled WGS sequence"/>
</dbReference>
<evidence type="ECO:0000256" key="1">
    <source>
        <dbReference type="SAM" id="MobiDB-lite"/>
    </source>
</evidence>
<evidence type="ECO:0000313" key="2">
    <source>
        <dbReference type="EMBL" id="GBP42927.1"/>
    </source>
</evidence>
<evidence type="ECO:0000313" key="3">
    <source>
        <dbReference type="Proteomes" id="UP000299102"/>
    </source>
</evidence>
<comment type="caution">
    <text evidence="2">The sequence shown here is derived from an EMBL/GenBank/DDBJ whole genome shotgun (WGS) entry which is preliminary data.</text>
</comment>
<gene>
    <name evidence="2" type="ORF">EVAR_87307_1</name>
</gene>
<protein>
    <submittedName>
        <fullName evidence="2">Uncharacterized protein</fullName>
    </submittedName>
</protein>
<proteinExistence type="predicted"/>
<reference evidence="2 3" key="1">
    <citation type="journal article" date="2019" name="Commun. Biol.">
        <title>The bagworm genome reveals a unique fibroin gene that provides high tensile strength.</title>
        <authorList>
            <person name="Kono N."/>
            <person name="Nakamura H."/>
            <person name="Ohtoshi R."/>
            <person name="Tomita M."/>
            <person name="Numata K."/>
            <person name="Arakawa K."/>
        </authorList>
    </citation>
    <scope>NUCLEOTIDE SEQUENCE [LARGE SCALE GENOMIC DNA]</scope>
</reference>
<accession>A0A4C1VYL2</accession>
<dbReference type="AlphaFoldDB" id="A0A4C1VYL2"/>
<dbReference type="EMBL" id="BGZK01000426">
    <property type="protein sequence ID" value="GBP42927.1"/>
    <property type="molecule type" value="Genomic_DNA"/>
</dbReference>
<sequence length="205" mass="23038">MNTVTSSGIGVKSGTEGRTGSGKGNIIDSGTGSRSKRLASGNLIVCPRAGETARDSWSVQIQLKITVKTDNPSRTLRRNRTRLASLHENLLRLFENTRKKKLKVQAMREIRLEPLTTGSRRRVIDLWTLSKLPLLECLISRPADVATLAYTASRQCRHIWFHAYCLQFCILSALEPSSLAIKMALRFTRTHVPPSVWTDNRQMYS</sequence>
<feature type="region of interest" description="Disordered" evidence="1">
    <location>
        <begin position="1"/>
        <end position="35"/>
    </location>
</feature>
<keyword evidence="3" id="KW-1185">Reference proteome</keyword>
<name>A0A4C1VYL2_EUMVA</name>